<feature type="domain" description="Kinesin motor" evidence="3">
    <location>
        <begin position="5"/>
        <end position="180"/>
    </location>
</feature>
<dbReference type="PANTHER" id="PTHR47968">
    <property type="entry name" value="CENTROMERE PROTEIN E"/>
    <property type="match status" value="1"/>
</dbReference>
<keyword evidence="1" id="KW-0547">Nucleotide-binding</keyword>
<keyword evidence="6" id="KW-1185">Reference proteome</keyword>
<proteinExistence type="inferred from homology"/>
<comment type="similarity">
    <text evidence="1">Belongs to the TRAFAC class myosin-kinesin ATPase superfamily. Kinesin family.</text>
</comment>
<comment type="caution">
    <text evidence="4">The sequence shown here is derived from an EMBL/GenBank/DDBJ whole genome shotgun (WGS) entry which is preliminary data.</text>
</comment>
<dbReference type="Pfam" id="PF00225">
    <property type="entry name" value="Kinesin"/>
    <property type="match status" value="1"/>
</dbReference>
<dbReference type="GO" id="GO:0005874">
    <property type="term" value="C:microtubule"/>
    <property type="evidence" value="ECO:0007669"/>
    <property type="project" value="TreeGrafter"/>
</dbReference>
<keyword evidence="2" id="KW-0812">Transmembrane</keyword>
<dbReference type="AlphaFoldDB" id="A0AA86UY68"/>
<dbReference type="Proteomes" id="UP001642409">
    <property type="component" value="Unassembled WGS sequence"/>
</dbReference>
<evidence type="ECO:0000256" key="2">
    <source>
        <dbReference type="SAM" id="Phobius"/>
    </source>
</evidence>
<dbReference type="Gene3D" id="3.40.850.10">
    <property type="entry name" value="Kinesin motor domain"/>
    <property type="match status" value="1"/>
</dbReference>
<name>A0AA86UY68_9EUKA</name>
<keyword evidence="1" id="KW-0067">ATP-binding</keyword>
<dbReference type="GO" id="GO:0005524">
    <property type="term" value="F:ATP binding"/>
    <property type="evidence" value="ECO:0007669"/>
    <property type="project" value="UniProtKB-UniRule"/>
</dbReference>
<keyword evidence="2" id="KW-1133">Transmembrane helix</keyword>
<dbReference type="InterPro" id="IPR001752">
    <property type="entry name" value="Kinesin_motor_dom"/>
</dbReference>
<feature type="transmembrane region" description="Helical" evidence="2">
    <location>
        <begin position="203"/>
        <end position="222"/>
    </location>
</feature>
<dbReference type="EMBL" id="CATOUU010001114">
    <property type="protein sequence ID" value="CAI9972714.1"/>
    <property type="molecule type" value="Genomic_DNA"/>
</dbReference>
<evidence type="ECO:0000256" key="1">
    <source>
        <dbReference type="PROSITE-ProRule" id="PRU00283"/>
    </source>
</evidence>
<sequence>MSADNVKVIIRCRPFNQKEKLEGAHNVVFGNHDMAQVTVNPPDLEETLKKKQKGEVIMNERVPRTFTFDGVFGEESKNLDMFIESFRPVVQAVCQGYNACIFAYGQTGSGKTFTMSGVPGNVGCIPNSFNCIFDYMSTQPDTVSFLLKASYIEIYNEKIRDLVTDQNDLPVKENKDRGVYCGRQANFDFKKYQLFQNYFLYQFQLYINSMFSSVSFLFYYFFQPFGHRVNQMIDDIQRDLLQRPLYFFIQQVICGTFFRGNV</sequence>
<dbReference type="InterPro" id="IPR027640">
    <property type="entry name" value="Kinesin-like_fam"/>
</dbReference>
<evidence type="ECO:0000259" key="3">
    <source>
        <dbReference type="PROSITE" id="PS50067"/>
    </source>
</evidence>
<dbReference type="PANTHER" id="PTHR47968:SF50">
    <property type="entry name" value="KINESIN-LIKE PROTEIN"/>
    <property type="match status" value="1"/>
</dbReference>
<keyword evidence="1" id="KW-0505">Motor protein</keyword>
<dbReference type="GO" id="GO:0008017">
    <property type="term" value="F:microtubule binding"/>
    <property type="evidence" value="ECO:0007669"/>
    <property type="project" value="InterPro"/>
</dbReference>
<accession>A0AA86UY68</accession>
<dbReference type="EMBL" id="CAXDID020000096">
    <property type="protein sequence ID" value="CAL6024689.1"/>
    <property type="molecule type" value="Genomic_DNA"/>
</dbReference>
<dbReference type="GO" id="GO:0003777">
    <property type="term" value="F:microtubule motor activity"/>
    <property type="evidence" value="ECO:0007669"/>
    <property type="project" value="InterPro"/>
</dbReference>
<protein>
    <submittedName>
        <fullName evidence="4">Kinesin-like protein</fullName>
    </submittedName>
    <submittedName>
        <fullName evidence="5">Kinesin-like_protein</fullName>
    </submittedName>
</protein>
<reference evidence="4" key="1">
    <citation type="submission" date="2023-06" db="EMBL/GenBank/DDBJ databases">
        <authorList>
            <person name="Kurt Z."/>
        </authorList>
    </citation>
    <scope>NUCLEOTIDE SEQUENCE</scope>
</reference>
<evidence type="ECO:0000313" key="5">
    <source>
        <dbReference type="EMBL" id="CAL6024689.1"/>
    </source>
</evidence>
<dbReference type="GO" id="GO:0000278">
    <property type="term" value="P:mitotic cell cycle"/>
    <property type="evidence" value="ECO:0007669"/>
    <property type="project" value="TreeGrafter"/>
</dbReference>
<evidence type="ECO:0000313" key="4">
    <source>
        <dbReference type="EMBL" id="CAI9972714.1"/>
    </source>
</evidence>
<dbReference type="SUPFAM" id="SSF52540">
    <property type="entry name" value="P-loop containing nucleoside triphosphate hydrolases"/>
    <property type="match status" value="1"/>
</dbReference>
<dbReference type="SMART" id="SM00129">
    <property type="entry name" value="KISc"/>
    <property type="match status" value="1"/>
</dbReference>
<dbReference type="GO" id="GO:0007018">
    <property type="term" value="P:microtubule-based movement"/>
    <property type="evidence" value="ECO:0007669"/>
    <property type="project" value="InterPro"/>
</dbReference>
<feature type="binding site" evidence="1">
    <location>
        <begin position="105"/>
        <end position="112"/>
    </location>
    <ligand>
        <name>ATP</name>
        <dbReference type="ChEBI" id="CHEBI:30616"/>
    </ligand>
</feature>
<reference evidence="5 6" key="2">
    <citation type="submission" date="2024-07" db="EMBL/GenBank/DDBJ databases">
        <authorList>
            <person name="Akdeniz Z."/>
        </authorList>
    </citation>
    <scope>NUCLEOTIDE SEQUENCE [LARGE SCALE GENOMIC DNA]</scope>
</reference>
<gene>
    <name evidence="5" type="ORF">HINF_LOCUS29738</name>
    <name evidence="4" type="ORF">HINF_LOCUS60359</name>
</gene>
<dbReference type="InterPro" id="IPR027417">
    <property type="entry name" value="P-loop_NTPase"/>
</dbReference>
<dbReference type="PROSITE" id="PS50067">
    <property type="entry name" value="KINESIN_MOTOR_2"/>
    <property type="match status" value="1"/>
</dbReference>
<dbReference type="InterPro" id="IPR036961">
    <property type="entry name" value="Kinesin_motor_dom_sf"/>
</dbReference>
<organism evidence="4">
    <name type="scientific">Hexamita inflata</name>
    <dbReference type="NCBI Taxonomy" id="28002"/>
    <lineage>
        <taxon>Eukaryota</taxon>
        <taxon>Metamonada</taxon>
        <taxon>Diplomonadida</taxon>
        <taxon>Hexamitidae</taxon>
        <taxon>Hexamitinae</taxon>
        <taxon>Hexamita</taxon>
    </lineage>
</organism>
<keyword evidence="2" id="KW-0472">Membrane</keyword>
<evidence type="ECO:0000313" key="6">
    <source>
        <dbReference type="Proteomes" id="UP001642409"/>
    </source>
</evidence>